<proteinExistence type="predicted"/>
<dbReference type="STRING" id="502025.Hoch_5092"/>
<dbReference type="Gene3D" id="3.30.300.30">
    <property type="match status" value="1"/>
</dbReference>
<organism evidence="4 5">
    <name type="scientific">Haliangium ochraceum (strain DSM 14365 / JCM 11303 / SMP-2)</name>
    <dbReference type="NCBI Taxonomy" id="502025"/>
    <lineage>
        <taxon>Bacteria</taxon>
        <taxon>Pseudomonadati</taxon>
        <taxon>Myxococcota</taxon>
        <taxon>Polyangia</taxon>
        <taxon>Haliangiales</taxon>
        <taxon>Kofleriaceae</taxon>
        <taxon>Haliangium</taxon>
    </lineage>
</organism>
<dbReference type="InterPro" id="IPR025110">
    <property type="entry name" value="AMP-bd_C"/>
</dbReference>
<dbReference type="Gene3D" id="3.40.50.12780">
    <property type="entry name" value="N-terminal domain of ligase-like"/>
    <property type="match status" value="1"/>
</dbReference>
<feature type="domain" description="AMP-binding enzyme C-terminal" evidence="3">
    <location>
        <begin position="455"/>
        <end position="530"/>
    </location>
</feature>
<dbReference type="RefSeq" id="WP_012830172.1">
    <property type="nucleotide sequence ID" value="NC_013440.1"/>
</dbReference>
<dbReference type="GO" id="GO:0016405">
    <property type="term" value="F:CoA-ligase activity"/>
    <property type="evidence" value="ECO:0007669"/>
    <property type="project" value="InterPro"/>
</dbReference>
<dbReference type="PANTHER" id="PTHR43352">
    <property type="entry name" value="ACETYL-COA SYNTHETASE"/>
    <property type="match status" value="1"/>
</dbReference>
<dbReference type="KEGG" id="hoh:Hoch_5092"/>
<evidence type="ECO:0000259" key="3">
    <source>
        <dbReference type="Pfam" id="PF13193"/>
    </source>
</evidence>
<dbReference type="InterPro" id="IPR042099">
    <property type="entry name" value="ANL_N_sf"/>
</dbReference>
<accession>D0LVL9</accession>
<protein>
    <submittedName>
        <fullName evidence="4">Benzoate-CoA ligase family</fullName>
    </submittedName>
</protein>
<dbReference type="EMBL" id="CP001804">
    <property type="protein sequence ID" value="ACY17580.1"/>
    <property type="molecule type" value="Genomic_DNA"/>
</dbReference>
<dbReference type="InterPro" id="IPR045851">
    <property type="entry name" value="AMP-bd_C_sf"/>
</dbReference>
<dbReference type="AlphaFoldDB" id="D0LVL9"/>
<evidence type="ECO:0000256" key="1">
    <source>
        <dbReference type="ARBA" id="ARBA00022598"/>
    </source>
</evidence>
<dbReference type="SUPFAM" id="SSF56801">
    <property type="entry name" value="Acetyl-CoA synthetase-like"/>
    <property type="match status" value="1"/>
</dbReference>
<dbReference type="Pfam" id="PF00501">
    <property type="entry name" value="AMP-binding"/>
    <property type="match status" value="1"/>
</dbReference>
<dbReference type="GO" id="GO:0044550">
    <property type="term" value="P:secondary metabolite biosynthetic process"/>
    <property type="evidence" value="ECO:0007669"/>
    <property type="project" value="TreeGrafter"/>
</dbReference>
<dbReference type="PANTHER" id="PTHR43352:SF1">
    <property type="entry name" value="ANTHRANILATE--COA LIGASE"/>
    <property type="match status" value="1"/>
</dbReference>
<dbReference type="InterPro" id="IPR011957">
    <property type="entry name" value="Benz_CoA_lig"/>
</dbReference>
<evidence type="ECO:0000313" key="5">
    <source>
        <dbReference type="Proteomes" id="UP000001880"/>
    </source>
</evidence>
<dbReference type="NCBIfam" id="TIGR02262">
    <property type="entry name" value="benz_CoA_lig"/>
    <property type="match status" value="1"/>
</dbReference>
<dbReference type="GO" id="GO:0016878">
    <property type="term" value="F:acid-thiol ligase activity"/>
    <property type="evidence" value="ECO:0007669"/>
    <property type="project" value="TreeGrafter"/>
</dbReference>
<evidence type="ECO:0000313" key="4">
    <source>
        <dbReference type="EMBL" id="ACY17580.1"/>
    </source>
</evidence>
<dbReference type="Proteomes" id="UP000001880">
    <property type="component" value="Chromosome"/>
</dbReference>
<dbReference type="HOGENOM" id="CLU_000022_59_10_7"/>
<keyword evidence="1 4" id="KW-0436">Ligase</keyword>
<feature type="domain" description="AMP-dependent synthetase/ligase" evidence="2">
    <location>
        <begin position="26"/>
        <end position="405"/>
    </location>
</feature>
<name>D0LVL9_HALO1</name>
<evidence type="ECO:0000259" key="2">
    <source>
        <dbReference type="Pfam" id="PF00501"/>
    </source>
</evidence>
<dbReference type="eggNOG" id="COG0365">
    <property type="taxonomic scope" value="Bacteria"/>
</dbReference>
<dbReference type="GO" id="GO:0005524">
    <property type="term" value="F:ATP binding"/>
    <property type="evidence" value="ECO:0007669"/>
    <property type="project" value="InterPro"/>
</dbReference>
<dbReference type="Pfam" id="PF13193">
    <property type="entry name" value="AMP-binding_C"/>
    <property type="match status" value="1"/>
</dbReference>
<keyword evidence="5" id="KW-1185">Reference proteome</keyword>
<reference evidence="4 5" key="1">
    <citation type="journal article" date="2010" name="Stand. Genomic Sci.">
        <title>Complete genome sequence of Haliangium ochraceum type strain (SMP-2).</title>
        <authorList>
            <consortium name="US DOE Joint Genome Institute (JGI-PGF)"/>
            <person name="Ivanova N."/>
            <person name="Daum C."/>
            <person name="Lang E."/>
            <person name="Abt B."/>
            <person name="Kopitz M."/>
            <person name="Saunders E."/>
            <person name="Lapidus A."/>
            <person name="Lucas S."/>
            <person name="Glavina Del Rio T."/>
            <person name="Nolan M."/>
            <person name="Tice H."/>
            <person name="Copeland A."/>
            <person name="Cheng J.F."/>
            <person name="Chen F."/>
            <person name="Bruce D."/>
            <person name="Goodwin L."/>
            <person name="Pitluck S."/>
            <person name="Mavromatis K."/>
            <person name="Pati A."/>
            <person name="Mikhailova N."/>
            <person name="Chen A."/>
            <person name="Palaniappan K."/>
            <person name="Land M."/>
            <person name="Hauser L."/>
            <person name="Chang Y.J."/>
            <person name="Jeffries C.D."/>
            <person name="Detter J.C."/>
            <person name="Brettin T."/>
            <person name="Rohde M."/>
            <person name="Goker M."/>
            <person name="Bristow J."/>
            <person name="Markowitz V."/>
            <person name="Eisen J.A."/>
            <person name="Hugenholtz P."/>
            <person name="Kyrpides N.C."/>
            <person name="Klenk H.P."/>
        </authorList>
    </citation>
    <scope>NUCLEOTIDE SEQUENCE [LARGE SCALE GENOMIC DNA]</scope>
    <source>
        <strain evidence="5">DSM 14365 / CIP 107738 / JCM 11303 / AJ 13395 / SMP-2</strain>
    </source>
</reference>
<dbReference type="InterPro" id="IPR000873">
    <property type="entry name" value="AMP-dep_synth/lig_dom"/>
</dbReference>
<gene>
    <name evidence="4" type="ordered locus">Hoch_5092</name>
</gene>
<sequence length="541" mass="59062">MAATYLADVPEQWNLAEAFLDAHVREGRGDAIAIRTATETLSYAQVSEAAHRFAGALATLGVDPEQRVIIGLPDIPSFASALFGTLMRGSAVVMVNCHLKPAEIAYFYAYTRAKAAVVHVDHLDIFVQAAEEARDLRHLVVVGAGSSAEARANARIGERIAKRLGERFGEVVVSAYEDLCAAAPARSEIYPTHRDDAAIWLFSGGTTGRPKAVLQSHGSFANTTRRYAHEVLGMSASDITLSVPKLYFGYATGANLLFPFSVGGSCILFPERCTADALFEHIARHRPSILINVPTMVQHMVGHAEAAAQDLSCLRFATSAGEALPVELYERWKAAFGVELLDGLGTAEMWHIFVSNRPDEVKPGTLGKVVPGFTLEVRDDDGRVLAPGEVGWLWVRGESRAIGYWQTMPKSIDAFFGPWYRSGDMVSVDEDGFVSYCGRGDDMLKVGGKWLAPGEVENCLLTHPEVRECAVVGALEQSGLVKPHAYVVAHARREGLGEELRAYVRRQLEPYKAPRAVFFVDDMPRTHLGKIDRGKLRRPGS</sequence>